<evidence type="ECO:0000256" key="9">
    <source>
        <dbReference type="SAM" id="Phobius"/>
    </source>
</evidence>
<reference evidence="11" key="1">
    <citation type="submission" date="2021-02" db="EMBL/GenBank/DDBJ databases">
        <authorList>
            <person name="Dougan E. K."/>
            <person name="Rhodes N."/>
            <person name="Thang M."/>
            <person name="Chan C."/>
        </authorList>
    </citation>
    <scope>NUCLEOTIDE SEQUENCE</scope>
</reference>
<protein>
    <recommendedName>
        <fullName evidence="10">Amino acid transporter transmembrane domain-containing protein</fullName>
    </recommendedName>
</protein>
<feature type="region of interest" description="Disordered" evidence="8">
    <location>
        <begin position="1"/>
        <end position="20"/>
    </location>
</feature>
<dbReference type="GO" id="GO:0015179">
    <property type="term" value="F:L-amino acid transmembrane transporter activity"/>
    <property type="evidence" value="ECO:0007669"/>
    <property type="project" value="TreeGrafter"/>
</dbReference>
<comment type="subcellular location">
    <subcellularLocation>
        <location evidence="1">Membrane</location>
        <topology evidence="1">Multi-pass membrane protein</topology>
    </subcellularLocation>
</comment>
<feature type="compositionally biased region" description="Low complexity" evidence="8">
    <location>
        <begin position="518"/>
        <end position="529"/>
    </location>
</feature>
<keyword evidence="5" id="KW-0029">Amino-acid transport</keyword>
<proteinExistence type="inferred from homology"/>
<evidence type="ECO:0000313" key="11">
    <source>
        <dbReference type="EMBL" id="CAE8594171.1"/>
    </source>
</evidence>
<evidence type="ECO:0000256" key="1">
    <source>
        <dbReference type="ARBA" id="ARBA00004141"/>
    </source>
</evidence>
<keyword evidence="4 9" id="KW-0812">Transmembrane</keyword>
<feature type="transmembrane region" description="Helical" evidence="9">
    <location>
        <begin position="608"/>
        <end position="632"/>
    </location>
</feature>
<comment type="similarity">
    <text evidence="2">Belongs to the amino acid/polyamine transporter 2 family.</text>
</comment>
<evidence type="ECO:0000256" key="6">
    <source>
        <dbReference type="ARBA" id="ARBA00022989"/>
    </source>
</evidence>
<keyword evidence="3" id="KW-0813">Transport</keyword>
<keyword evidence="7 9" id="KW-0472">Membrane</keyword>
<dbReference type="InterPro" id="IPR013057">
    <property type="entry name" value="AA_transpt_TM"/>
</dbReference>
<evidence type="ECO:0000256" key="8">
    <source>
        <dbReference type="SAM" id="MobiDB-lite"/>
    </source>
</evidence>
<evidence type="ECO:0000256" key="3">
    <source>
        <dbReference type="ARBA" id="ARBA00022448"/>
    </source>
</evidence>
<feature type="transmembrane region" description="Helical" evidence="9">
    <location>
        <begin position="208"/>
        <end position="229"/>
    </location>
</feature>
<dbReference type="PANTHER" id="PTHR22950">
    <property type="entry name" value="AMINO ACID TRANSPORTER"/>
    <property type="match status" value="1"/>
</dbReference>
<dbReference type="EMBL" id="CAJNNV010006848">
    <property type="protein sequence ID" value="CAE8594171.1"/>
    <property type="molecule type" value="Genomic_DNA"/>
</dbReference>
<dbReference type="Proteomes" id="UP000654075">
    <property type="component" value="Unassembled WGS sequence"/>
</dbReference>
<evidence type="ECO:0000256" key="5">
    <source>
        <dbReference type="ARBA" id="ARBA00022970"/>
    </source>
</evidence>
<keyword evidence="6 9" id="KW-1133">Transmembrane helix</keyword>
<feature type="domain" description="Amino acid transporter transmembrane" evidence="10">
    <location>
        <begin position="127"/>
        <end position="665"/>
    </location>
</feature>
<feature type="transmembrane region" description="Helical" evidence="9">
    <location>
        <begin position="274"/>
        <end position="297"/>
    </location>
</feature>
<dbReference type="PANTHER" id="PTHR22950:SF458">
    <property type="entry name" value="SODIUM-COUPLED NEUTRAL AMINO ACID TRANSPORTER 11-RELATED"/>
    <property type="match status" value="1"/>
</dbReference>
<gene>
    <name evidence="11" type="ORF">PGLA1383_LOCUS12740</name>
</gene>
<keyword evidence="12" id="KW-1185">Reference proteome</keyword>
<feature type="transmembrane region" description="Helical" evidence="9">
    <location>
        <begin position="158"/>
        <end position="180"/>
    </location>
</feature>
<comment type="caution">
    <text evidence="11">The sequence shown here is derived from an EMBL/GenBank/DDBJ whole genome shotgun (WGS) entry which is preliminary data.</text>
</comment>
<dbReference type="GO" id="GO:0016020">
    <property type="term" value="C:membrane"/>
    <property type="evidence" value="ECO:0007669"/>
    <property type="project" value="UniProtKB-SubCell"/>
</dbReference>
<feature type="transmembrane region" description="Helical" evidence="9">
    <location>
        <begin position="644"/>
        <end position="665"/>
    </location>
</feature>
<evidence type="ECO:0000256" key="4">
    <source>
        <dbReference type="ARBA" id="ARBA00022692"/>
    </source>
</evidence>
<evidence type="ECO:0000313" key="12">
    <source>
        <dbReference type="Proteomes" id="UP000654075"/>
    </source>
</evidence>
<feature type="transmembrane region" description="Helical" evidence="9">
    <location>
        <begin position="372"/>
        <end position="391"/>
    </location>
</feature>
<organism evidence="11 12">
    <name type="scientific">Polarella glacialis</name>
    <name type="common">Dinoflagellate</name>
    <dbReference type="NCBI Taxonomy" id="89957"/>
    <lineage>
        <taxon>Eukaryota</taxon>
        <taxon>Sar</taxon>
        <taxon>Alveolata</taxon>
        <taxon>Dinophyceae</taxon>
        <taxon>Suessiales</taxon>
        <taxon>Suessiaceae</taxon>
        <taxon>Polarella</taxon>
    </lineage>
</organism>
<dbReference type="AlphaFoldDB" id="A0A813DZN4"/>
<evidence type="ECO:0000259" key="10">
    <source>
        <dbReference type="Pfam" id="PF01490"/>
    </source>
</evidence>
<evidence type="ECO:0000256" key="7">
    <source>
        <dbReference type="ARBA" id="ARBA00023136"/>
    </source>
</evidence>
<name>A0A813DZN4_POLGL</name>
<feature type="transmembrane region" description="Helical" evidence="9">
    <location>
        <begin position="411"/>
        <end position="429"/>
    </location>
</feature>
<accession>A0A813DZN4</accession>
<dbReference type="OrthoDB" id="28208at2759"/>
<sequence length="689" mass="73682">MLQSTTSESGLPAEPVPGDTVHVIGHGPAAFVEAVASADGGLRYKVSYPDGTQDFVASKDVLVSEDSKGQRHFRSRFDSGPVVNEGPSAALATAGSTTPALPFTMMSPRGPRQLEYLGRSFDDSRRNIATPSATFSLVATMVGGGVLSLPYAMSQCGLVLGTICLLAAAVGSAWTLDMLVDCARATGRDSFELVGHAAFGEFSRKMTIALIFAICWLTKIAYFVLMADLLVPLAERALPHVAAAQGQDAFRRLVVTGAALLLSPMCFKSSLAALRFMCFASVGSVVVVGAVVGLRAFQTFGQAHEIHVQLPDGQKPVIVQAAYHMWPADWSKALYSFPMFGVSFLCHFNALPTHQELQRPTRYRMRMVIGTTLCLTSVIYLFVSICGYLYAGCYTCGNILLNFSSDDGLVTVGRGALGLVLMLNFPLICQPCRNAFFRLISDTACIQGYIADAQEAEQEIADTSSPDIYLEETVRRPAAEAGVQLGSPRWPGQFSSPPVGPRSPPTAVAPTTHTNSNSSSFARRSPPPAGRAEAAARVHVYLREDTRGGRGGSERAGSLEAFDTFMPKDATVQQSSSEPTQFLRCVLTAVLLGSSLLVSMFMKSIMVVWAVVGSTVSFLIAFILPALFWYKINGSTASPFRRRAALALVGFTSIMSAICFVLALANLDMPPCPLQVPSPGKLGLVALEF</sequence>
<feature type="region of interest" description="Disordered" evidence="8">
    <location>
        <begin position="485"/>
        <end position="529"/>
    </location>
</feature>
<dbReference type="Pfam" id="PF01490">
    <property type="entry name" value="Aa_trans"/>
    <property type="match status" value="1"/>
</dbReference>
<feature type="transmembrane region" description="Helical" evidence="9">
    <location>
        <begin position="133"/>
        <end position="152"/>
    </location>
</feature>
<evidence type="ECO:0000256" key="2">
    <source>
        <dbReference type="ARBA" id="ARBA00008066"/>
    </source>
</evidence>
<dbReference type="OMA" id="SIMSAIC"/>